<feature type="region of interest" description="Disordered" evidence="1">
    <location>
        <begin position="34"/>
        <end position="62"/>
    </location>
</feature>
<dbReference type="AlphaFoldDB" id="A0ABD1LQJ0"/>
<proteinExistence type="predicted"/>
<organism evidence="2 3">
    <name type="scientific">Flemingia macrophylla</name>
    <dbReference type="NCBI Taxonomy" id="520843"/>
    <lineage>
        <taxon>Eukaryota</taxon>
        <taxon>Viridiplantae</taxon>
        <taxon>Streptophyta</taxon>
        <taxon>Embryophyta</taxon>
        <taxon>Tracheophyta</taxon>
        <taxon>Spermatophyta</taxon>
        <taxon>Magnoliopsida</taxon>
        <taxon>eudicotyledons</taxon>
        <taxon>Gunneridae</taxon>
        <taxon>Pentapetalae</taxon>
        <taxon>rosids</taxon>
        <taxon>fabids</taxon>
        <taxon>Fabales</taxon>
        <taxon>Fabaceae</taxon>
        <taxon>Papilionoideae</taxon>
        <taxon>50 kb inversion clade</taxon>
        <taxon>NPAAA clade</taxon>
        <taxon>indigoferoid/millettioid clade</taxon>
        <taxon>Phaseoleae</taxon>
        <taxon>Flemingia</taxon>
    </lineage>
</organism>
<evidence type="ECO:0000256" key="1">
    <source>
        <dbReference type="SAM" id="MobiDB-lite"/>
    </source>
</evidence>
<reference evidence="2 3" key="1">
    <citation type="submission" date="2024-08" db="EMBL/GenBank/DDBJ databases">
        <title>Insights into the chromosomal genome structure of Flemingia macrophylla.</title>
        <authorList>
            <person name="Ding Y."/>
            <person name="Zhao Y."/>
            <person name="Bi W."/>
            <person name="Wu M."/>
            <person name="Zhao G."/>
            <person name="Gong Y."/>
            <person name="Li W."/>
            <person name="Zhang P."/>
        </authorList>
    </citation>
    <scope>NUCLEOTIDE SEQUENCE [LARGE SCALE GENOMIC DNA]</scope>
    <source>
        <strain evidence="2">DYQJB</strain>
        <tissue evidence="2">Leaf</tissue>
    </source>
</reference>
<sequence>MKTLIVLISEREGFTLKCLSYSILIKGEVPRCCSSSSSTKIGQPNHPQPRNVEPNQSQPQIEQPTIGNEFVEQSPLHSNAFVVPTTSPSHLPPSIVSQSQANGFPTSLPSQGNQNLVQVEGTTEGGDTSTHNDDDPPHGAVLEMIEPCNDGFYPSRVTSKAITKTIKQHYVQPWPTWGAMSDEEKDVFFQRFKASLKLHLVKEVPNHPPCTLFRKKESGIRVGLLLQVAKIVKEGCMGLEKSVKVIDPGIDYQNLAMNYYVSSPKAQKKSRENPLKSPLKWPRERPIYRDLKVLRLGCQTILIRGRWGASSAARGPSPSLRCSWGSDLVTYLHYVGHISSSRPPFEVILVPFES</sequence>
<evidence type="ECO:0000313" key="2">
    <source>
        <dbReference type="EMBL" id="KAL2325746.1"/>
    </source>
</evidence>
<feature type="compositionally biased region" description="Polar residues" evidence="1">
    <location>
        <begin position="53"/>
        <end position="62"/>
    </location>
</feature>
<feature type="compositionally biased region" description="Polar residues" evidence="1">
    <location>
        <begin position="84"/>
        <end position="111"/>
    </location>
</feature>
<dbReference type="Proteomes" id="UP001603857">
    <property type="component" value="Unassembled WGS sequence"/>
</dbReference>
<protein>
    <submittedName>
        <fullName evidence="2">Uncharacterized protein</fullName>
    </submittedName>
</protein>
<gene>
    <name evidence="2" type="ORF">Fmac_024804</name>
</gene>
<comment type="caution">
    <text evidence="2">The sequence shown here is derived from an EMBL/GenBank/DDBJ whole genome shotgun (WGS) entry which is preliminary data.</text>
</comment>
<evidence type="ECO:0000313" key="3">
    <source>
        <dbReference type="Proteomes" id="UP001603857"/>
    </source>
</evidence>
<name>A0ABD1LQJ0_9FABA</name>
<accession>A0ABD1LQJ0</accession>
<keyword evidence="3" id="KW-1185">Reference proteome</keyword>
<dbReference type="EMBL" id="JBGMDY010000008">
    <property type="protein sequence ID" value="KAL2325746.1"/>
    <property type="molecule type" value="Genomic_DNA"/>
</dbReference>
<feature type="region of interest" description="Disordered" evidence="1">
    <location>
        <begin position="81"/>
        <end position="111"/>
    </location>
</feature>